<evidence type="ECO:0000313" key="1">
    <source>
        <dbReference type="EMBL" id="BBX52495.1"/>
    </source>
</evidence>
<accession>A0A6N4VCH7</accession>
<dbReference type="AlphaFoldDB" id="A0A6N4VCH7"/>
<name>A0A6N4VCH7_9MYCO</name>
<protein>
    <recommendedName>
        <fullName evidence="3">Peptidase</fullName>
    </recommendedName>
</protein>
<gene>
    <name evidence="1" type="ORF">MPOR_35210</name>
</gene>
<proteinExistence type="predicted"/>
<sequence length="251" mass="26150">MALVAAVTCSSCVVRTEVRPDSGSQSGGLVPEDLPPGVRYVGPGAEATTYLRGDVGRIVVEVDQAEGAEVSAEALDHFQTVLGSVADKPVEIETSTISAGGSAFSAEDLRGLENEHRDTVTDGDTASMYVLSLNGTLSDRQGIIGVAYGGSSFALFLEQNRGLDSAAVERAVLVHEAGHLLALVNVGYESPRDREDPDHANHSSNADSVMHWAVESVSILDALGGGPPDDFDDDDRADLADIASGAIVPEF</sequence>
<dbReference type="EMBL" id="AP022570">
    <property type="protein sequence ID" value="BBX52495.1"/>
    <property type="molecule type" value="Genomic_DNA"/>
</dbReference>
<dbReference type="KEGG" id="mpof:MPOR_35210"/>
<organism evidence="1 2">
    <name type="scientific">Mycolicibacterium poriferae</name>
    <dbReference type="NCBI Taxonomy" id="39694"/>
    <lineage>
        <taxon>Bacteria</taxon>
        <taxon>Bacillati</taxon>
        <taxon>Actinomycetota</taxon>
        <taxon>Actinomycetes</taxon>
        <taxon>Mycobacteriales</taxon>
        <taxon>Mycobacteriaceae</taxon>
        <taxon>Mycolicibacterium</taxon>
    </lineage>
</organism>
<reference evidence="1 2" key="1">
    <citation type="journal article" date="2019" name="Emerg. Microbes Infect.">
        <title>Comprehensive subspecies identification of 175 nontuberculous mycobacteria species based on 7547 genomic profiles.</title>
        <authorList>
            <person name="Matsumoto Y."/>
            <person name="Kinjo T."/>
            <person name="Motooka D."/>
            <person name="Nabeya D."/>
            <person name="Jung N."/>
            <person name="Uechi K."/>
            <person name="Horii T."/>
            <person name="Iida T."/>
            <person name="Fujita J."/>
            <person name="Nakamura S."/>
        </authorList>
    </citation>
    <scope>NUCLEOTIDE SEQUENCE [LARGE SCALE GENOMIC DNA]</scope>
    <source>
        <strain evidence="1 2">JCM 12603</strain>
    </source>
</reference>
<evidence type="ECO:0008006" key="3">
    <source>
        <dbReference type="Google" id="ProtNLM"/>
    </source>
</evidence>
<keyword evidence="2" id="KW-1185">Reference proteome</keyword>
<evidence type="ECO:0000313" key="2">
    <source>
        <dbReference type="Proteomes" id="UP000466785"/>
    </source>
</evidence>
<dbReference type="Proteomes" id="UP000466785">
    <property type="component" value="Chromosome"/>
</dbReference>